<dbReference type="PANTHER" id="PTHR33703:SF1">
    <property type="entry name" value="WOUND-INDUCED PROTEIN 1"/>
    <property type="match status" value="1"/>
</dbReference>
<accession>A0A833QQ01</accession>
<protein>
    <submittedName>
        <fullName evidence="1">Wound-induced protein 1</fullName>
    </submittedName>
</protein>
<dbReference type="InterPro" id="IPR009798">
    <property type="entry name" value="Wun1-like"/>
</dbReference>
<organism evidence="1 2">
    <name type="scientific">Carex littledalei</name>
    <dbReference type="NCBI Taxonomy" id="544730"/>
    <lineage>
        <taxon>Eukaryota</taxon>
        <taxon>Viridiplantae</taxon>
        <taxon>Streptophyta</taxon>
        <taxon>Embryophyta</taxon>
        <taxon>Tracheophyta</taxon>
        <taxon>Spermatophyta</taxon>
        <taxon>Magnoliopsida</taxon>
        <taxon>Liliopsida</taxon>
        <taxon>Poales</taxon>
        <taxon>Cyperaceae</taxon>
        <taxon>Cyperoideae</taxon>
        <taxon>Cariceae</taxon>
        <taxon>Carex</taxon>
        <taxon>Carex subgen. Euthyceras</taxon>
    </lineage>
</organism>
<proteinExistence type="predicted"/>
<dbReference type="AlphaFoldDB" id="A0A833QQ01"/>
<dbReference type="InterPro" id="IPR032710">
    <property type="entry name" value="NTF2-like_dom_sf"/>
</dbReference>
<name>A0A833QQ01_9POAL</name>
<dbReference type="OrthoDB" id="667779at2759"/>
<sequence length="120" mass="13483">MPDLEWRFHGPPHHQHMMSLLTGTSPDDSFKFKPRTICVFGSVVLVEGTDRTGSAYWVHAWTVGPNGVIMQVREYFNTSLTVTRVGDGTKESSLRSRLVWRSRLPDDQTSKSLPGLVLAI</sequence>
<dbReference type="Proteomes" id="UP000623129">
    <property type="component" value="Unassembled WGS sequence"/>
</dbReference>
<dbReference type="PANTHER" id="PTHR33703">
    <property type="entry name" value="OS07G0691300 PROTEIN"/>
    <property type="match status" value="1"/>
</dbReference>
<dbReference type="Gene3D" id="3.10.450.50">
    <property type="match status" value="1"/>
</dbReference>
<gene>
    <name evidence="1" type="ORF">FCM35_KLT03799</name>
</gene>
<keyword evidence="2" id="KW-1185">Reference proteome</keyword>
<reference evidence="1" key="1">
    <citation type="submission" date="2020-01" db="EMBL/GenBank/DDBJ databases">
        <title>Genome sequence of Kobresia littledalei, the first chromosome-level genome in the family Cyperaceae.</title>
        <authorList>
            <person name="Qu G."/>
        </authorList>
    </citation>
    <scope>NUCLEOTIDE SEQUENCE</scope>
    <source>
        <strain evidence="1">C.B.Clarke</strain>
        <tissue evidence="1">Leaf</tissue>
    </source>
</reference>
<dbReference type="EMBL" id="SWLB01000013">
    <property type="protein sequence ID" value="KAF3330445.1"/>
    <property type="molecule type" value="Genomic_DNA"/>
</dbReference>
<evidence type="ECO:0000313" key="2">
    <source>
        <dbReference type="Proteomes" id="UP000623129"/>
    </source>
</evidence>
<dbReference type="SUPFAM" id="SSF54427">
    <property type="entry name" value="NTF2-like"/>
    <property type="match status" value="1"/>
</dbReference>
<comment type="caution">
    <text evidence="1">The sequence shown here is derived from an EMBL/GenBank/DDBJ whole genome shotgun (WGS) entry which is preliminary data.</text>
</comment>
<evidence type="ECO:0000313" key="1">
    <source>
        <dbReference type="EMBL" id="KAF3330445.1"/>
    </source>
</evidence>
<dbReference type="Pfam" id="PF07107">
    <property type="entry name" value="WI12"/>
    <property type="match status" value="1"/>
</dbReference>